<dbReference type="Gene3D" id="3.90.1580.10">
    <property type="entry name" value="paralog of FGE (formylglycine-generating enzyme)"/>
    <property type="match status" value="2"/>
</dbReference>
<name>M2QRS6_CERS8</name>
<dbReference type="InterPro" id="IPR019257">
    <property type="entry name" value="MeTrfase_dom"/>
</dbReference>
<evidence type="ECO:0008006" key="8">
    <source>
        <dbReference type="Google" id="ProtNLM"/>
    </source>
</evidence>
<feature type="non-terminal residue" evidence="6">
    <location>
        <position position="1"/>
    </location>
</feature>
<evidence type="ECO:0000256" key="3">
    <source>
        <dbReference type="SAM" id="MobiDB-lite"/>
    </source>
</evidence>
<dbReference type="EMBL" id="KB445793">
    <property type="protein sequence ID" value="EMD39793.1"/>
    <property type="molecule type" value="Genomic_DNA"/>
</dbReference>
<dbReference type="InterPro" id="IPR051128">
    <property type="entry name" value="EgtD_Methyltrsf_superfamily"/>
</dbReference>
<dbReference type="GO" id="GO:0032259">
    <property type="term" value="P:methylation"/>
    <property type="evidence" value="ECO:0007669"/>
    <property type="project" value="UniProtKB-KW"/>
</dbReference>
<keyword evidence="1" id="KW-0489">Methyltransferase</keyword>
<dbReference type="SUPFAM" id="SSF56436">
    <property type="entry name" value="C-type lectin-like"/>
    <property type="match status" value="1"/>
</dbReference>
<dbReference type="InterPro" id="IPR016187">
    <property type="entry name" value="CTDL_fold"/>
</dbReference>
<feature type="domain" description="Sulfatase-modifying factor enzyme-like" evidence="4">
    <location>
        <begin position="791"/>
        <end position="864"/>
    </location>
</feature>
<dbReference type="Proteomes" id="UP000016930">
    <property type="component" value="Unassembled WGS sequence"/>
</dbReference>
<dbReference type="PANTHER" id="PTHR43397:SF1">
    <property type="entry name" value="ERGOTHIONEINE BIOSYNTHESIS PROTEIN 1"/>
    <property type="match status" value="1"/>
</dbReference>
<dbReference type="InterPro" id="IPR029063">
    <property type="entry name" value="SAM-dependent_MTases_sf"/>
</dbReference>
<dbReference type="PANTHER" id="PTHR43397">
    <property type="entry name" value="ERGOTHIONEINE BIOSYNTHESIS PROTEIN 1"/>
    <property type="match status" value="1"/>
</dbReference>
<dbReference type="HOGENOM" id="CLU_006921_0_1_1"/>
<proteinExistence type="predicted"/>
<dbReference type="GO" id="GO:0008168">
    <property type="term" value="F:methyltransferase activity"/>
    <property type="evidence" value="ECO:0007669"/>
    <property type="project" value="UniProtKB-KW"/>
</dbReference>
<evidence type="ECO:0000259" key="4">
    <source>
        <dbReference type="Pfam" id="PF03781"/>
    </source>
</evidence>
<dbReference type="Pfam" id="PF10017">
    <property type="entry name" value="Methyltransf_33"/>
    <property type="match status" value="2"/>
</dbReference>
<feature type="compositionally biased region" description="Low complexity" evidence="3">
    <location>
        <begin position="210"/>
        <end position="220"/>
    </location>
</feature>
<organism evidence="6 7">
    <name type="scientific">Ceriporiopsis subvermispora (strain B)</name>
    <name type="common">White-rot fungus</name>
    <name type="synonym">Gelatoporia subvermispora</name>
    <dbReference type="NCBI Taxonomy" id="914234"/>
    <lineage>
        <taxon>Eukaryota</taxon>
        <taxon>Fungi</taxon>
        <taxon>Dikarya</taxon>
        <taxon>Basidiomycota</taxon>
        <taxon>Agaricomycotina</taxon>
        <taxon>Agaricomycetes</taxon>
        <taxon>Polyporales</taxon>
        <taxon>Gelatoporiaceae</taxon>
        <taxon>Gelatoporia</taxon>
    </lineage>
</organism>
<evidence type="ECO:0000313" key="7">
    <source>
        <dbReference type="Proteomes" id="UP000016930"/>
    </source>
</evidence>
<dbReference type="Gene3D" id="3.40.50.150">
    <property type="entry name" value="Vaccinia Virus protein VP39"/>
    <property type="match status" value="1"/>
</dbReference>
<evidence type="ECO:0000256" key="2">
    <source>
        <dbReference type="ARBA" id="ARBA00022679"/>
    </source>
</evidence>
<dbReference type="AlphaFoldDB" id="M2QRS6"/>
<feature type="region of interest" description="Disordered" evidence="3">
    <location>
        <begin position="208"/>
        <end position="241"/>
    </location>
</feature>
<protein>
    <recommendedName>
        <fullName evidence="8">DUF323 domain-containing protein</fullName>
    </recommendedName>
</protein>
<feature type="domain" description="Histidine-specific methyltransferase SAM-dependent" evidence="5">
    <location>
        <begin position="25"/>
        <end position="180"/>
    </location>
</feature>
<evidence type="ECO:0000259" key="5">
    <source>
        <dbReference type="Pfam" id="PF10017"/>
    </source>
</evidence>
<keyword evidence="7" id="KW-1185">Reference proteome</keyword>
<feature type="domain" description="Histidine-specific methyltransferase SAM-dependent" evidence="5">
    <location>
        <begin position="203"/>
        <end position="411"/>
    </location>
</feature>
<evidence type="ECO:0000313" key="6">
    <source>
        <dbReference type="EMBL" id="EMD39793.1"/>
    </source>
</evidence>
<dbReference type="OrthoDB" id="659at2759"/>
<dbReference type="InterPro" id="IPR005532">
    <property type="entry name" value="SUMF_dom"/>
</dbReference>
<keyword evidence="2" id="KW-0808">Transferase</keyword>
<accession>M2QRS6</accession>
<dbReference type="STRING" id="914234.M2QRS6"/>
<dbReference type="InterPro" id="IPR042095">
    <property type="entry name" value="SUMF_sf"/>
</dbReference>
<reference evidence="6 7" key="1">
    <citation type="journal article" date="2012" name="Proc. Natl. Acad. Sci. U.S.A.">
        <title>Comparative genomics of Ceriporiopsis subvermispora and Phanerochaete chrysosporium provide insight into selective ligninolysis.</title>
        <authorList>
            <person name="Fernandez-Fueyo E."/>
            <person name="Ruiz-Duenas F.J."/>
            <person name="Ferreira P."/>
            <person name="Floudas D."/>
            <person name="Hibbett D.S."/>
            <person name="Canessa P."/>
            <person name="Larrondo L.F."/>
            <person name="James T.Y."/>
            <person name="Seelenfreund D."/>
            <person name="Lobos S."/>
            <person name="Polanco R."/>
            <person name="Tello M."/>
            <person name="Honda Y."/>
            <person name="Watanabe T."/>
            <person name="Watanabe T."/>
            <person name="Ryu J.S."/>
            <person name="Kubicek C.P."/>
            <person name="Schmoll M."/>
            <person name="Gaskell J."/>
            <person name="Hammel K.E."/>
            <person name="St John F.J."/>
            <person name="Vanden Wymelenberg A."/>
            <person name="Sabat G."/>
            <person name="Splinter BonDurant S."/>
            <person name="Syed K."/>
            <person name="Yadav J.S."/>
            <person name="Doddapaneni H."/>
            <person name="Subramanian V."/>
            <person name="Lavin J.L."/>
            <person name="Oguiza J.A."/>
            <person name="Perez G."/>
            <person name="Pisabarro A.G."/>
            <person name="Ramirez L."/>
            <person name="Santoyo F."/>
            <person name="Master E."/>
            <person name="Coutinho P.M."/>
            <person name="Henrissat B."/>
            <person name="Lombard V."/>
            <person name="Magnuson J.K."/>
            <person name="Kuees U."/>
            <person name="Hori C."/>
            <person name="Igarashi K."/>
            <person name="Samejima M."/>
            <person name="Held B.W."/>
            <person name="Barry K.W."/>
            <person name="LaButti K.M."/>
            <person name="Lapidus A."/>
            <person name="Lindquist E.A."/>
            <person name="Lucas S.M."/>
            <person name="Riley R."/>
            <person name="Salamov A.A."/>
            <person name="Hoffmeister D."/>
            <person name="Schwenk D."/>
            <person name="Hadar Y."/>
            <person name="Yarden O."/>
            <person name="de Vries R.P."/>
            <person name="Wiebenga A."/>
            <person name="Stenlid J."/>
            <person name="Eastwood D."/>
            <person name="Grigoriev I.V."/>
            <person name="Berka R.M."/>
            <person name="Blanchette R.A."/>
            <person name="Kersten P."/>
            <person name="Martinez A.T."/>
            <person name="Vicuna R."/>
            <person name="Cullen D."/>
        </authorList>
    </citation>
    <scope>NUCLEOTIDE SEQUENCE [LARGE SCALE GENOMIC DNA]</scope>
    <source>
        <strain evidence="6 7">B</strain>
    </source>
</reference>
<feature type="domain" description="Sulfatase-modifying factor enzyme-like" evidence="4">
    <location>
        <begin position="655"/>
        <end position="751"/>
    </location>
</feature>
<dbReference type="Pfam" id="PF03781">
    <property type="entry name" value="FGE-sulfatase"/>
    <property type="match status" value="2"/>
</dbReference>
<gene>
    <name evidence="6" type="ORF">CERSUDRAFT_112059</name>
</gene>
<sequence length="869" mass="97254">MANQVSVDILDVRAARGARTATNIHDDIVRGLSQPRGQKWLPTMLLYDDAGLRLYDDITTAAPEYYLFLAEEEILKNYSADIVRVMHAHDGGRITPGEVVVELGAGSLRKTSHILRALSGIAPASVTTAPVNYFALDLEKRELERTLSELSKSEVGQTLHGKVATKGMCGTYDDGLQFIQEGGLNGVDGGKHLAYEVSAAYKLNKPAREVSPSGSSVSSVACTTDSDAETDVTPPSTPDAQQPLHVLFLGSSLGNFNRGDDVNFLKSLPIRPGSGDTLLIGLDQDNEKGKIEIAYDDPKGHTKNFIMNGLKVAGRVMGNVNLFDQTKWEYVGRYNEDLRRHEAYYKSVGRQTIQDPSTQTDFSFDTDELVRIEVSHKYSERDAYALFAEANLRPIHRWLDSASQYSLWLLERPQFSFPLLRSPVVSLTANNATPFGLPRLSEWQNMWSAWDFITQRMIHPSMLFQKPIDLRHICLFYCGHIPAFLSIHLAKALNEPDTEPVKFKYIFERGIDPNVDDPTQCHPHSEVPTCDEDWPSLSSILDFQARVRERVHNLYADIESGKVALTRKLARILFMTHEHEAFHAETLLYMLLQRAGTGTVPPSGFSPPAWDVLAEAWDSVPPPKTARIALGPATVELGHDDDEADDTAEYVDGHEFGWDNEHPRRAVEVGAFEIEARPVTNGEFYDFYKQNEGNVQFPASWIKVEGEVRVRTLYGPVPMQIAKHWPLVTSYDNLSKYASVKGGRIPTEPELRMFYDKFDCGYEGGANVGFRKWHPIPATAGGEKDGGKGHNGGVWEWTSTVFDTYEGFVPSRLYPGYSTDFFDGQHQVVIGGSYATIPRLADRRTVRNYYQHNYPYAWVGARVAYNVSE</sequence>
<evidence type="ECO:0000256" key="1">
    <source>
        <dbReference type="ARBA" id="ARBA00022603"/>
    </source>
</evidence>